<gene>
    <name evidence="1" type="primary">ORF53618</name>
</gene>
<reference evidence="1" key="1">
    <citation type="submission" date="2014-12" db="EMBL/GenBank/DDBJ databases">
        <title>Insight into the proteome of Arion vulgaris.</title>
        <authorList>
            <person name="Aradska J."/>
            <person name="Bulat T."/>
            <person name="Smidak R."/>
            <person name="Sarate P."/>
            <person name="Gangsoo J."/>
            <person name="Sialana F."/>
            <person name="Bilban M."/>
            <person name="Lubec G."/>
        </authorList>
    </citation>
    <scope>NUCLEOTIDE SEQUENCE</scope>
    <source>
        <tissue evidence="1">Skin</tissue>
    </source>
</reference>
<accession>A0A0B6ZAP4</accession>
<dbReference type="PANTHER" id="PTHR33487:SF1">
    <property type="entry name" value="CILIA- AND FLAGELLA-ASSOCIATED PROTEIN 54"/>
    <property type="match status" value="1"/>
</dbReference>
<name>A0A0B6ZAP4_9EUPU</name>
<dbReference type="PANTHER" id="PTHR33487">
    <property type="entry name" value="CILIA- AND FLAGELLA-ASSOCIATED PROTEIN 54"/>
    <property type="match status" value="1"/>
</dbReference>
<organism evidence="1">
    <name type="scientific">Arion vulgaris</name>
    <dbReference type="NCBI Taxonomy" id="1028688"/>
    <lineage>
        <taxon>Eukaryota</taxon>
        <taxon>Metazoa</taxon>
        <taxon>Spiralia</taxon>
        <taxon>Lophotrochozoa</taxon>
        <taxon>Mollusca</taxon>
        <taxon>Gastropoda</taxon>
        <taxon>Heterobranchia</taxon>
        <taxon>Euthyneura</taxon>
        <taxon>Panpulmonata</taxon>
        <taxon>Eupulmonata</taxon>
        <taxon>Stylommatophora</taxon>
        <taxon>Helicina</taxon>
        <taxon>Arionoidea</taxon>
        <taxon>Arionidae</taxon>
        <taxon>Arion</taxon>
    </lineage>
</organism>
<dbReference type="GO" id="GO:0060271">
    <property type="term" value="P:cilium assembly"/>
    <property type="evidence" value="ECO:0007669"/>
    <property type="project" value="TreeGrafter"/>
</dbReference>
<sequence length="83" mass="9256">MAVDSSLKPKETKSSLVYSVSKSLQNQNNLRIIESLLSKHLSYNMSIVFGPHLTCHLALVQAHLLIKLANTIPVLPKTDEQMQ</sequence>
<evidence type="ECO:0000313" key="1">
    <source>
        <dbReference type="EMBL" id="CEK65011.1"/>
    </source>
</evidence>
<proteinExistence type="predicted"/>
<dbReference type="AlphaFoldDB" id="A0A0B6ZAP4"/>
<feature type="non-terminal residue" evidence="1">
    <location>
        <position position="83"/>
    </location>
</feature>
<dbReference type="EMBL" id="HACG01018146">
    <property type="protein sequence ID" value="CEK65011.1"/>
    <property type="molecule type" value="Transcribed_RNA"/>
</dbReference>
<protein>
    <submittedName>
        <fullName evidence="1">Uncharacterized protein</fullName>
    </submittedName>
</protein>